<feature type="compositionally biased region" description="Basic and acidic residues" evidence="1">
    <location>
        <begin position="53"/>
        <end position="66"/>
    </location>
</feature>
<feature type="region of interest" description="Disordered" evidence="1">
    <location>
        <begin position="150"/>
        <end position="174"/>
    </location>
</feature>
<sequence length="228" mass="26981">MAELQGEPTTWTHQPKKEHVFRWEAHHDQAEQTEEEQTLIRDLTPNSQQQADQTRDEEERQLRDMMEQQEDEEMLQLQEEGGQHEPRGETDLTAHNHENNPPPTEVPQQHPNEEEIFERLNVLAEQQESPREELENEEEIFEKLNELVEQQETPQGDLERRRQAHHSRVTEESRVHAMITDPAPRNRTGTVYKHNQKILEQLGLNKKEATQALRRVNDLTVEYAHSTY</sequence>
<dbReference type="AlphaFoldDB" id="A0AAE0KWX6"/>
<feature type="compositionally biased region" description="Basic and acidic residues" evidence="1">
    <location>
        <begin position="81"/>
        <end position="98"/>
    </location>
</feature>
<dbReference type="Proteomes" id="UP001190700">
    <property type="component" value="Unassembled WGS sequence"/>
</dbReference>
<proteinExistence type="predicted"/>
<keyword evidence="3" id="KW-1185">Reference proteome</keyword>
<feature type="compositionally biased region" description="Basic and acidic residues" evidence="1">
    <location>
        <begin position="15"/>
        <end position="30"/>
    </location>
</feature>
<organism evidence="2 3">
    <name type="scientific">Cymbomonas tetramitiformis</name>
    <dbReference type="NCBI Taxonomy" id="36881"/>
    <lineage>
        <taxon>Eukaryota</taxon>
        <taxon>Viridiplantae</taxon>
        <taxon>Chlorophyta</taxon>
        <taxon>Pyramimonadophyceae</taxon>
        <taxon>Pyramimonadales</taxon>
        <taxon>Pyramimonadaceae</taxon>
        <taxon>Cymbomonas</taxon>
    </lineage>
</organism>
<feature type="region of interest" description="Disordered" evidence="1">
    <location>
        <begin position="1"/>
        <end position="115"/>
    </location>
</feature>
<protein>
    <submittedName>
        <fullName evidence="2">Uncharacterized protein</fullName>
    </submittedName>
</protein>
<evidence type="ECO:0000256" key="1">
    <source>
        <dbReference type="SAM" id="MobiDB-lite"/>
    </source>
</evidence>
<accession>A0AAE0KWX6</accession>
<comment type="caution">
    <text evidence="2">The sequence shown here is derived from an EMBL/GenBank/DDBJ whole genome shotgun (WGS) entry which is preliminary data.</text>
</comment>
<gene>
    <name evidence="2" type="ORF">CYMTET_27427</name>
</gene>
<name>A0AAE0KWX6_9CHLO</name>
<evidence type="ECO:0000313" key="3">
    <source>
        <dbReference type="Proteomes" id="UP001190700"/>
    </source>
</evidence>
<evidence type="ECO:0000313" key="2">
    <source>
        <dbReference type="EMBL" id="KAK3263793.1"/>
    </source>
</evidence>
<dbReference type="EMBL" id="LGRX02015035">
    <property type="protein sequence ID" value="KAK3263793.1"/>
    <property type="molecule type" value="Genomic_DNA"/>
</dbReference>
<reference evidence="2 3" key="1">
    <citation type="journal article" date="2015" name="Genome Biol. Evol.">
        <title>Comparative Genomics of a Bacterivorous Green Alga Reveals Evolutionary Causalities and Consequences of Phago-Mixotrophic Mode of Nutrition.</title>
        <authorList>
            <person name="Burns J.A."/>
            <person name="Paasch A."/>
            <person name="Narechania A."/>
            <person name="Kim E."/>
        </authorList>
    </citation>
    <scope>NUCLEOTIDE SEQUENCE [LARGE SCALE GENOMIC DNA]</scope>
    <source>
        <strain evidence="2 3">PLY_AMNH</strain>
    </source>
</reference>